<name>A0A2S1LXP6_9SPIR</name>
<accession>A0A2S1LXP6</accession>
<gene>
    <name evidence="11 13" type="primary">fni</name>
    <name evidence="13" type="ORF">CR532_03570</name>
</gene>
<evidence type="ECO:0000259" key="12">
    <source>
        <dbReference type="Pfam" id="PF01070"/>
    </source>
</evidence>
<dbReference type="GO" id="GO:0000287">
    <property type="term" value="F:magnesium ion binding"/>
    <property type="evidence" value="ECO:0007669"/>
    <property type="project" value="UniProtKB-UniRule"/>
</dbReference>
<evidence type="ECO:0000256" key="11">
    <source>
        <dbReference type="HAMAP-Rule" id="MF_00354"/>
    </source>
</evidence>
<comment type="function">
    <text evidence="11">Involved in the biosynthesis of isoprenoids. Catalyzes the 1,3-allylic rearrangement of the homoallylic substrate isopentenyl (IPP) to its allylic isomer, dimethylallyl diphosphate (DMAPP).</text>
</comment>
<dbReference type="GO" id="GO:0004452">
    <property type="term" value="F:isopentenyl-diphosphate delta-isomerase activity"/>
    <property type="evidence" value="ECO:0007669"/>
    <property type="project" value="UniProtKB-UniRule"/>
</dbReference>
<evidence type="ECO:0000256" key="2">
    <source>
        <dbReference type="ARBA" id="ARBA00022490"/>
    </source>
</evidence>
<comment type="similarity">
    <text evidence="11">Belongs to the IPP isomerase type 2 family.</text>
</comment>
<comment type="subcellular location">
    <subcellularLocation>
        <location evidence="11">Cytoplasm</location>
    </subcellularLocation>
</comment>
<dbReference type="GO" id="GO:0070402">
    <property type="term" value="F:NADPH binding"/>
    <property type="evidence" value="ECO:0007669"/>
    <property type="project" value="UniProtKB-UniRule"/>
</dbReference>
<sequence>MDTEFMGIEPNILENKRRHIEICLNKEDVSRDNNLLSFINLKHDALTELNFDEIDTGDNIFGYKIFMPIFISSMTGGVREGNKLNKSLVKISNDFRIPMGLGSFKLLFKYPEYVKDFSLRKYASNIPLFSNIGVIQLREFGISKIIEMSKRLEVDAVIVHLNVGQELMNIKGERNFEGIKNSIVSLCSSSNLPVIVKETGFGISPESVNNLLDLGVSYVDLAGSGGTNWVLVEGIKEENLDVASCFSNWGISSVLTLLSVNDSIKSRIFASGGYETGMDIAKGIALGAKLVGIASTILRTFYAGGEDALYKLFRDYEYVLKMSMLLSNSKDLAQFRSNKYFLSYPLLCNVKSFKEFYET</sequence>
<dbReference type="PIRSF" id="PIRSF003314">
    <property type="entry name" value="IPP_isomerase"/>
    <property type="match status" value="1"/>
</dbReference>
<dbReference type="SUPFAM" id="SSF51395">
    <property type="entry name" value="FMN-linked oxidoreductases"/>
    <property type="match status" value="1"/>
</dbReference>
<evidence type="ECO:0000256" key="4">
    <source>
        <dbReference type="ARBA" id="ARBA00022643"/>
    </source>
</evidence>
<feature type="binding site" evidence="11">
    <location>
        <begin position="103"/>
        <end position="105"/>
    </location>
    <ligand>
        <name>substrate</name>
    </ligand>
</feature>
<organism evidence="13 14">
    <name type="scientific">Candidatus Borreliella tachyglossi</name>
    <dbReference type="NCBI Taxonomy" id="1964448"/>
    <lineage>
        <taxon>Bacteria</taxon>
        <taxon>Pseudomonadati</taxon>
        <taxon>Spirochaetota</taxon>
        <taxon>Spirochaetia</taxon>
        <taxon>Spirochaetales</taxon>
        <taxon>Borreliaceae</taxon>
        <taxon>Borreliella</taxon>
    </lineage>
</organism>
<keyword evidence="2 11" id="KW-0963">Cytoplasm</keyword>
<evidence type="ECO:0000313" key="13">
    <source>
        <dbReference type="EMBL" id="AWG43035.1"/>
    </source>
</evidence>
<feature type="binding site" evidence="11">
    <location>
        <position position="197"/>
    </location>
    <ligand>
        <name>FMN</name>
        <dbReference type="ChEBI" id="CHEBI:58210"/>
    </ligand>
</feature>
<dbReference type="Pfam" id="PF01070">
    <property type="entry name" value="FMN_dh"/>
    <property type="match status" value="1"/>
</dbReference>
<dbReference type="EMBL" id="CP025785">
    <property type="protein sequence ID" value="AWG43035.1"/>
    <property type="molecule type" value="Genomic_DNA"/>
</dbReference>
<dbReference type="Proteomes" id="UP000244655">
    <property type="component" value="Chromosome"/>
</dbReference>
<keyword evidence="4 11" id="KW-0288">FMN</keyword>
<dbReference type="GO" id="GO:0010181">
    <property type="term" value="F:FMN binding"/>
    <property type="evidence" value="ECO:0007669"/>
    <property type="project" value="UniProtKB-UniRule"/>
</dbReference>
<keyword evidence="6 11" id="KW-0460">Magnesium</keyword>
<reference evidence="13 14" key="1">
    <citation type="submission" date="2018-01" db="EMBL/GenBank/DDBJ databases">
        <title>Genome sequence of Borrelia tachyglossi.</title>
        <authorList>
            <person name="Gofton A.W."/>
        </authorList>
    </citation>
    <scope>NUCLEOTIDE SEQUENCE [LARGE SCALE GENOMIC DNA]</scope>
    <source>
        <strain evidence="13 14">Bc-F10-1268</strain>
    </source>
</reference>
<evidence type="ECO:0000256" key="6">
    <source>
        <dbReference type="ARBA" id="ARBA00022842"/>
    </source>
</evidence>
<keyword evidence="9 11" id="KW-0413">Isomerase</keyword>
<evidence type="ECO:0000256" key="8">
    <source>
        <dbReference type="ARBA" id="ARBA00023229"/>
    </source>
</evidence>
<comment type="subunit">
    <text evidence="10 11">Homooctamer. Dimer of tetramers.</text>
</comment>
<dbReference type="GO" id="GO:0005737">
    <property type="term" value="C:cytoplasm"/>
    <property type="evidence" value="ECO:0007669"/>
    <property type="project" value="UniProtKB-SubCell"/>
</dbReference>
<dbReference type="InterPro" id="IPR013785">
    <property type="entry name" value="Aldolase_TIM"/>
</dbReference>
<evidence type="ECO:0000256" key="5">
    <source>
        <dbReference type="ARBA" id="ARBA00022723"/>
    </source>
</evidence>
<feature type="binding site" evidence="11">
    <location>
        <position position="227"/>
    </location>
    <ligand>
        <name>FMN</name>
        <dbReference type="ChEBI" id="CHEBI:58210"/>
    </ligand>
</feature>
<comment type="cofactor">
    <cofactor evidence="1 11">
        <name>FMN</name>
        <dbReference type="ChEBI" id="CHEBI:58210"/>
    </cofactor>
</comment>
<feature type="domain" description="FMN-dependent dehydrogenase" evidence="12">
    <location>
        <begin position="183"/>
        <end position="337"/>
    </location>
</feature>
<evidence type="ECO:0000256" key="7">
    <source>
        <dbReference type="ARBA" id="ARBA00022857"/>
    </source>
</evidence>
<comment type="caution">
    <text evidence="11">Lacks conserved residue(s) required for the propagation of feature annotation.</text>
</comment>
<keyword evidence="5 11" id="KW-0479">Metal-binding</keyword>
<dbReference type="PANTHER" id="PTHR43665">
    <property type="entry name" value="ISOPENTENYL-DIPHOSPHATE DELTA-ISOMERASE"/>
    <property type="match status" value="1"/>
</dbReference>
<keyword evidence="3 11" id="KW-0285">Flavoprotein</keyword>
<feature type="binding site" evidence="11">
    <location>
        <position position="166"/>
    </location>
    <ligand>
        <name>Mg(2+)</name>
        <dbReference type="ChEBI" id="CHEBI:18420"/>
    </ligand>
</feature>
<dbReference type="PANTHER" id="PTHR43665:SF1">
    <property type="entry name" value="ISOPENTENYL-DIPHOSPHATE DELTA-ISOMERASE"/>
    <property type="match status" value="1"/>
</dbReference>
<dbReference type="OrthoDB" id="9795032at2"/>
<dbReference type="EC" id="5.3.3.2" evidence="11"/>
<protein>
    <recommendedName>
        <fullName evidence="11">Isopentenyl-diphosphate delta-isomerase</fullName>
        <shortName evidence="11">IPP isomerase</shortName>
        <ecNumber evidence="11">5.3.3.2</ecNumber>
    </recommendedName>
    <alternativeName>
        <fullName evidence="11">Isopentenyl diphosphate:dimethylallyl diphosphate isomerase</fullName>
    </alternativeName>
    <alternativeName>
        <fullName evidence="11">Isopentenyl pyrophosphate isomerase</fullName>
    </alternativeName>
    <alternativeName>
        <fullName evidence="11">Type 2 isopentenyl diphosphate isomerase</fullName>
        <shortName evidence="11">IDI-2</shortName>
    </alternativeName>
</protein>
<evidence type="ECO:0000256" key="3">
    <source>
        <dbReference type="ARBA" id="ARBA00022630"/>
    </source>
</evidence>
<feature type="binding site" evidence="11">
    <location>
        <begin position="73"/>
        <end position="75"/>
    </location>
    <ligand>
        <name>FMN</name>
        <dbReference type="ChEBI" id="CHEBI:58210"/>
    </ligand>
</feature>
<feature type="binding site" evidence="11">
    <location>
        <begin position="294"/>
        <end position="295"/>
    </location>
    <ligand>
        <name>FMN</name>
        <dbReference type="ChEBI" id="CHEBI:58210"/>
    </ligand>
</feature>
<dbReference type="InterPro" id="IPR000262">
    <property type="entry name" value="FMN-dep_DH"/>
</dbReference>
<dbReference type="GO" id="GO:0008299">
    <property type="term" value="P:isoprenoid biosynthetic process"/>
    <property type="evidence" value="ECO:0007669"/>
    <property type="project" value="UniProtKB-UniRule"/>
</dbReference>
<feature type="binding site" evidence="11">
    <location>
        <position position="103"/>
    </location>
    <ligand>
        <name>FMN</name>
        <dbReference type="ChEBI" id="CHEBI:58210"/>
    </ligand>
</feature>
<dbReference type="Gene3D" id="3.20.20.70">
    <property type="entry name" value="Aldolase class I"/>
    <property type="match status" value="1"/>
</dbReference>
<dbReference type="NCBIfam" id="TIGR02151">
    <property type="entry name" value="IPP_isom_2"/>
    <property type="match status" value="1"/>
</dbReference>
<keyword evidence="7 11" id="KW-0521">NADP</keyword>
<evidence type="ECO:0000256" key="10">
    <source>
        <dbReference type="ARBA" id="ARBA00025810"/>
    </source>
</evidence>
<dbReference type="GO" id="GO:0016491">
    <property type="term" value="F:oxidoreductase activity"/>
    <property type="evidence" value="ECO:0007669"/>
    <property type="project" value="InterPro"/>
</dbReference>
<evidence type="ECO:0000313" key="14">
    <source>
        <dbReference type="Proteomes" id="UP000244655"/>
    </source>
</evidence>
<comment type="cofactor">
    <cofactor evidence="11">
        <name>NADPH</name>
        <dbReference type="ChEBI" id="CHEBI:57783"/>
    </cofactor>
</comment>
<dbReference type="CDD" id="cd02811">
    <property type="entry name" value="IDI-2_FMN"/>
    <property type="match status" value="1"/>
</dbReference>
<feature type="binding site" evidence="11">
    <location>
        <position position="72"/>
    </location>
    <ligand>
        <name>FMN</name>
        <dbReference type="ChEBI" id="CHEBI:58210"/>
    </ligand>
</feature>
<dbReference type="AlphaFoldDB" id="A0A2S1LXP6"/>
<feature type="binding site" evidence="11">
    <location>
        <position position="165"/>
    </location>
    <ligand>
        <name>substrate</name>
    </ligand>
</feature>
<evidence type="ECO:0000256" key="9">
    <source>
        <dbReference type="ARBA" id="ARBA00023235"/>
    </source>
</evidence>
<dbReference type="HAMAP" id="MF_00354">
    <property type="entry name" value="Idi_2"/>
    <property type="match status" value="1"/>
</dbReference>
<proteinExistence type="inferred from homology"/>
<feature type="binding site" evidence="11">
    <location>
        <position position="131"/>
    </location>
    <ligand>
        <name>FMN</name>
        <dbReference type="ChEBI" id="CHEBI:58210"/>
    </ligand>
</feature>
<comment type="catalytic activity">
    <reaction evidence="11">
        <text>isopentenyl diphosphate = dimethylallyl diphosphate</text>
        <dbReference type="Rhea" id="RHEA:23284"/>
        <dbReference type="ChEBI" id="CHEBI:57623"/>
        <dbReference type="ChEBI" id="CHEBI:128769"/>
        <dbReference type="EC" id="5.3.3.2"/>
    </reaction>
</comment>
<evidence type="ECO:0000256" key="1">
    <source>
        <dbReference type="ARBA" id="ARBA00001917"/>
    </source>
</evidence>
<keyword evidence="8 11" id="KW-0414">Isoprene biosynthesis</keyword>
<dbReference type="InterPro" id="IPR011179">
    <property type="entry name" value="IPdP_isomerase"/>
</dbReference>
<comment type="cofactor">
    <cofactor evidence="11">
        <name>Mg(2+)</name>
        <dbReference type="ChEBI" id="CHEBI:18420"/>
    </cofactor>
</comment>
<keyword evidence="14" id="KW-1185">Reference proteome</keyword>